<feature type="domain" description="Ketoreductase" evidence="3">
    <location>
        <begin position="14"/>
        <end position="194"/>
    </location>
</feature>
<keyword evidence="2" id="KW-0472">Membrane</keyword>
<proteinExistence type="inferred from homology"/>
<keyword evidence="2" id="KW-1133">Transmembrane helix</keyword>
<dbReference type="InterPro" id="IPR002347">
    <property type="entry name" value="SDR_fam"/>
</dbReference>
<keyword evidence="2" id="KW-0812">Transmembrane</keyword>
<comment type="similarity">
    <text evidence="1">Belongs to the short-chain dehydrogenases/reductases (SDR) family.</text>
</comment>
<protein>
    <submittedName>
        <fullName evidence="4">SDR family oxidoreductase</fullName>
    </submittedName>
</protein>
<dbReference type="EMBL" id="WJJP01000267">
    <property type="protein sequence ID" value="MBD3324621.1"/>
    <property type="molecule type" value="Genomic_DNA"/>
</dbReference>
<comment type="caution">
    <text evidence="4">The sequence shown here is derived from an EMBL/GenBank/DDBJ whole genome shotgun (WGS) entry which is preliminary data.</text>
</comment>
<dbReference type="PRINTS" id="PR00080">
    <property type="entry name" value="SDRFAMILY"/>
</dbReference>
<feature type="transmembrane region" description="Helical" evidence="2">
    <location>
        <begin position="141"/>
        <end position="162"/>
    </location>
</feature>
<dbReference type="InterPro" id="IPR057326">
    <property type="entry name" value="KR_dom"/>
</dbReference>
<dbReference type="AlphaFoldDB" id="A0A9D5JVD6"/>
<sequence length="256" mass="27093">MQRTFTEAFDLSDELVLITGGGTGLGFGMAQCLIEVGASVVIVGRRERVLQDAVSQLGDAACYRVHDVTDLAAANALTTSLERDIGPITTLINNAGHIVKHPIEETSDEEFELLLKTHVTASFALSKAVIPSMKAAKRGHILFTASMASLFGLPNVIAYAAAKSGFLGMVRSMATELSQDGIRVNAIAPGWIESELLLKTVEADPARKQRVLSRTPMGKFGQAEDIGWAAVYLCSPAANFITGACLPVDGGISIGF</sequence>
<evidence type="ECO:0000256" key="2">
    <source>
        <dbReference type="SAM" id="Phobius"/>
    </source>
</evidence>
<accession>A0A9D5JVD6</accession>
<dbReference type="SMART" id="SM00822">
    <property type="entry name" value="PKS_KR"/>
    <property type="match status" value="1"/>
</dbReference>
<dbReference type="PANTHER" id="PTHR42760">
    <property type="entry name" value="SHORT-CHAIN DEHYDROGENASES/REDUCTASES FAMILY MEMBER"/>
    <property type="match status" value="1"/>
</dbReference>
<evidence type="ECO:0000259" key="3">
    <source>
        <dbReference type="SMART" id="SM00822"/>
    </source>
</evidence>
<dbReference type="FunFam" id="3.40.50.720:FF:000084">
    <property type="entry name" value="Short-chain dehydrogenase reductase"/>
    <property type="match status" value="1"/>
</dbReference>
<dbReference type="SUPFAM" id="SSF51735">
    <property type="entry name" value="NAD(P)-binding Rossmann-fold domains"/>
    <property type="match status" value="1"/>
</dbReference>
<dbReference type="InterPro" id="IPR036291">
    <property type="entry name" value="NAD(P)-bd_dom_sf"/>
</dbReference>
<dbReference type="PRINTS" id="PR00081">
    <property type="entry name" value="GDHRDH"/>
</dbReference>
<evidence type="ECO:0000256" key="1">
    <source>
        <dbReference type="ARBA" id="ARBA00006484"/>
    </source>
</evidence>
<reference evidence="4" key="1">
    <citation type="submission" date="2019-11" db="EMBL/GenBank/DDBJ databases">
        <title>Microbial mats filling the niche in hypersaline microbial mats.</title>
        <authorList>
            <person name="Wong H.L."/>
            <person name="Macleod F.I."/>
            <person name="White R.A. III"/>
            <person name="Burns B.P."/>
        </authorList>
    </citation>
    <scope>NUCLEOTIDE SEQUENCE</scope>
    <source>
        <strain evidence="4">Rbin_158</strain>
    </source>
</reference>
<dbReference type="Gene3D" id="3.40.50.720">
    <property type="entry name" value="NAD(P)-binding Rossmann-like Domain"/>
    <property type="match status" value="1"/>
</dbReference>
<name>A0A9D5JVD6_9BACT</name>
<dbReference type="GO" id="GO:0016616">
    <property type="term" value="F:oxidoreductase activity, acting on the CH-OH group of donors, NAD or NADP as acceptor"/>
    <property type="evidence" value="ECO:0007669"/>
    <property type="project" value="TreeGrafter"/>
</dbReference>
<dbReference type="Pfam" id="PF13561">
    <property type="entry name" value="adh_short_C2"/>
    <property type="match status" value="1"/>
</dbReference>
<evidence type="ECO:0000313" key="5">
    <source>
        <dbReference type="Proteomes" id="UP000649604"/>
    </source>
</evidence>
<organism evidence="4 5">
    <name type="scientific">candidate division KSB3 bacterium</name>
    <dbReference type="NCBI Taxonomy" id="2044937"/>
    <lineage>
        <taxon>Bacteria</taxon>
        <taxon>candidate division KSB3</taxon>
    </lineage>
</organism>
<dbReference type="Proteomes" id="UP000649604">
    <property type="component" value="Unassembled WGS sequence"/>
</dbReference>
<gene>
    <name evidence="4" type="ORF">GF339_08560</name>
</gene>
<evidence type="ECO:0000313" key="4">
    <source>
        <dbReference type="EMBL" id="MBD3324621.1"/>
    </source>
</evidence>